<protein>
    <submittedName>
        <fullName evidence="1">Uncharacterized protein</fullName>
    </submittedName>
</protein>
<dbReference type="AlphaFoldDB" id="A0A653D6J5"/>
<dbReference type="EMBL" id="CAACVG010010339">
    <property type="protein sequence ID" value="VEN55593.1"/>
    <property type="molecule type" value="Genomic_DNA"/>
</dbReference>
<evidence type="ECO:0000313" key="2">
    <source>
        <dbReference type="Proteomes" id="UP000410492"/>
    </source>
</evidence>
<organism evidence="1 2">
    <name type="scientific">Callosobruchus maculatus</name>
    <name type="common">Southern cowpea weevil</name>
    <name type="synonym">Pulse bruchid</name>
    <dbReference type="NCBI Taxonomy" id="64391"/>
    <lineage>
        <taxon>Eukaryota</taxon>
        <taxon>Metazoa</taxon>
        <taxon>Ecdysozoa</taxon>
        <taxon>Arthropoda</taxon>
        <taxon>Hexapoda</taxon>
        <taxon>Insecta</taxon>
        <taxon>Pterygota</taxon>
        <taxon>Neoptera</taxon>
        <taxon>Endopterygota</taxon>
        <taxon>Coleoptera</taxon>
        <taxon>Polyphaga</taxon>
        <taxon>Cucujiformia</taxon>
        <taxon>Chrysomeloidea</taxon>
        <taxon>Chrysomelidae</taxon>
        <taxon>Bruchinae</taxon>
        <taxon>Bruchini</taxon>
        <taxon>Callosobruchus</taxon>
    </lineage>
</organism>
<keyword evidence="2" id="KW-1185">Reference proteome</keyword>
<accession>A0A653D6J5</accession>
<dbReference type="Proteomes" id="UP000410492">
    <property type="component" value="Unassembled WGS sequence"/>
</dbReference>
<evidence type="ECO:0000313" key="1">
    <source>
        <dbReference type="EMBL" id="VEN55593.1"/>
    </source>
</evidence>
<proteinExistence type="predicted"/>
<sequence length="77" mass="8720">MLCIIYSVYVFILLEVINEDHLSIFCKRLSCPFTIIVLQVGIFSDRSEIHATVNRTEPESAAQCIYSVSQAQRLGLL</sequence>
<reference evidence="1 2" key="1">
    <citation type="submission" date="2019-01" db="EMBL/GenBank/DDBJ databases">
        <authorList>
            <person name="Sayadi A."/>
        </authorList>
    </citation>
    <scope>NUCLEOTIDE SEQUENCE [LARGE SCALE GENOMIC DNA]</scope>
</reference>
<name>A0A653D6J5_CALMS</name>
<gene>
    <name evidence="1" type="ORF">CALMAC_LOCUS14732</name>
</gene>